<evidence type="ECO:0000313" key="6">
    <source>
        <dbReference type="EMBL" id="MBB5893925.1"/>
    </source>
</evidence>
<dbReference type="GO" id="GO:0006355">
    <property type="term" value="P:regulation of DNA-templated transcription"/>
    <property type="evidence" value="ECO:0007669"/>
    <property type="project" value="InterPro"/>
</dbReference>
<keyword evidence="2 6" id="KW-0238">DNA-binding</keyword>
<reference evidence="6 7" key="1">
    <citation type="submission" date="2020-08" db="EMBL/GenBank/DDBJ databases">
        <title>Sequencing the genomes of 1000 actinobacteria strains.</title>
        <authorList>
            <person name="Klenk H.-P."/>
        </authorList>
    </citation>
    <scope>NUCLEOTIDE SEQUENCE [LARGE SCALE GENOMIC DNA]</scope>
    <source>
        <strain evidence="6 7">DSM 43851</strain>
    </source>
</reference>
<dbReference type="Proteomes" id="UP000585638">
    <property type="component" value="Unassembled WGS sequence"/>
</dbReference>
<evidence type="ECO:0000259" key="4">
    <source>
        <dbReference type="PROSITE" id="PS50043"/>
    </source>
</evidence>
<dbReference type="InterPro" id="IPR058245">
    <property type="entry name" value="NreC/VraR/RcsB-like_REC"/>
</dbReference>
<dbReference type="PROSITE" id="PS50043">
    <property type="entry name" value="HTH_LUXR_2"/>
    <property type="match status" value="1"/>
</dbReference>
<dbReference type="PRINTS" id="PR00038">
    <property type="entry name" value="HTHLUXR"/>
</dbReference>
<dbReference type="InterPro" id="IPR039420">
    <property type="entry name" value="WalR-like"/>
</dbReference>
<keyword evidence="7" id="KW-1185">Reference proteome</keyword>
<dbReference type="Pfam" id="PF00196">
    <property type="entry name" value="GerE"/>
    <property type="match status" value="1"/>
</dbReference>
<feature type="modified residue" description="4-aspartylphosphate" evidence="3">
    <location>
        <position position="60"/>
    </location>
</feature>
<dbReference type="PROSITE" id="PS50110">
    <property type="entry name" value="RESPONSE_REGULATORY"/>
    <property type="match status" value="1"/>
</dbReference>
<comment type="caution">
    <text evidence="6">The sequence shown here is derived from an EMBL/GenBank/DDBJ whole genome shotgun (WGS) entry which is preliminary data.</text>
</comment>
<dbReference type="InterPro" id="IPR001789">
    <property type="entry name" value="Sig_transdc_resp-reg_receiver"/>
</dbReference>
<keyword evidence="1 3" id="KW-0597">Phosphoprotein</keyword>
<dbReference type="SMART" id="SM00421">
    <property type="entry name" value="HTH_LUXR"/>
    <property type="match status" value="1"/>
</dbReference>
<dbReference type="CDD" id="cd06170">
    <property type="entry name" value="LuxR_C_like"/>
    <property type="match status" value="1"/>
</dbReference>
<dbReference type="AlphaFoldDB" id="A0A7W9KJX0"/>
<accession>A0A7W9KJX0</accession>
<evidence type="ECO:0000256" key="1">
    <source>
        <dbReference type="ARBA" id="ARBA00022553"/>
    </source>
</evidence>
<name>A0A7W9KJX0_9PSEU</name>
<dbReference type="Gene3D" id="3.40.50.2300">
    <property type="match status" value="1"/>
</dbReference>
<dbReference type="EMBL" id="JACHIR010000001">
    <property type="protein sequence ID" value="MBB5893925.1"/>
    <property type="molecule type" value="Genomic_DNA"/>
</dbReference>
<dbReference type="CDD" id="cd17535">
    <property type="entry name" value="REC_NarL-like"/>
    <property type="match status" value="1"/>
</dbReference>
<dbReference type="SUPFAM" id="SSF52172">
    <property type="entry name" value="CheY-like"/>
    <property type="match status" value="1"/>
</dbReference>
<dbReference type="InterPro" id="IPR011006">
    <property type="entry name" value="CheY-like_superfamily"/>
</dbReference>
<dbReference type="GO" id="GO:0003677">
    <property type="term" value="F:DNA binding"/>
    <property type="evidence" value="ECO:0007669"/>
    <property type="project" value="UniProtKB-KW"/>
</dbReference>
<dbReference type="Pfam" id="PF00072">
    <property type="entry name" value="Response_reg"/>
    <property type="match status" value="1"/>
</dbReference>
<feature type="domain" description="Response regulatory" evidence="5">
    <location>
        <begin position="9"/>
        <end position="124"/>
    </location>
</feature>
<evidence type="ECO:0000313" key="7">
    <source>
        <dbReference type="Proteomes" id="UP000585638"/>
    </source>
</evidence>
<gene>
    <name evidence="6" type="ORF">BJ998_005121</name>
</gene>
<evidence type="ECO:0000256" key="3">
    <source>
        <dbReference type="PROSITE-ProRule" id="PRU00169"/>
    </source>
</evidence>
<feature type="domain" description="HTH luxR-type" evidence="4">
    <location>
        <begin position="140"/>
        <end position="205"/>
    </location>
</feature>
<proteinExistence type="predicted"/>
<dbReference type="PROSITE" id="PS00622">
    <property type="entry name" value="HTH_LUXR_1"/>
    <property type="match status" value="1"/>
</dbReference>
<dbReference type="GO" id="GO:0000160">
    <property type="term" value="P:phosphorelay signal transduction system"/>
    <property type="evidence" value="ECO:0007669"/>
    <property type="project" value="InterPro"/>
</dbReference>
<evidence type="ECO:0000259" key="5">
    <source>
        <dbReference type="PROSITE" id="PS50110"/>
    </source>
</evidence>
<organism evidence="6 7">
    <name type="scientific">Kutzneria kofuensis</name>
    <dbReference type="NCBI Taxonomy" id="103725"/>
    <lineage>
        <taxon>Bacteria</taxon>
        <taxon>Bacillati</taxon>
        <taxon>Actinomycetota</taxon>
        <taxon>Actinomycetes</taxon>
        <taxon>Pseudonocardiales</taxon>
        <taxon>Pseudonocardiaceae</taxon>
        <taxon>Kutzneria</taxon>
    </lineage>
</organism>
<protein>
    <submittedName>
        <fullName evidence="6">DNA-binding NarL/FixJ family response regulator</fullName>
    </submittedName>
</protein>
<evidence type="ECO:0000256" key="2">
    <source>
        <dbReference type="ARBA" id="ARBA00023125"/>
    </source>
</evidence>
<dbReference type="RefSeq" id="WP_184865558.1">
    <property type="nucleotide sequence ID" value="NZ_BAAAWY010000011.1"/>
</dbReference>
<dbReference type="InterPro" id="IPR016032">
    <property type="entry name" value="Sig_transdc_resp-reg_C-effctor"/>
</dbReference>
<dbReference type="InterPro" id="IPR000792">
    <property type="entry name" value="Tscrpt_reg_LuxR_C"/>
</dbReference>
<dbReference type="SMART" id="SM00448">
    <property type="entry name" value="REC"/>
    <property type="match status" value="1"/>
</dbReference>
<dbReference type="PANTHER" id="PTHR43214">
    <property type="entry name" value="TWO-COMPONENT RESPONSE REGULATOR"/>
    <property type="match status" value="1"/>
</dbReference>
<dbReference type="SUPFAM" id="SSF46894">
    <property type="entry name" value="C-terminal effector domain of the bipartite response regulators"/>
    <property type="match status" value="1"/>
</dbReference>
<sequence>MTATTSTVRVLVVEDHPVTRAGIRASLDNHPGLTVVGEADNAAMAFRLLDVELVHVVLVDLRLGDEQGMDLIEHLARTRPSTRVLVLSQASPGEVLAAMKAGAHGYVSKAATTAELTHAVLAVLEGPVLPPELAARLVGEFQHRSSLTGREREVLGCLARGYDNREIAEELGVAVRTVNRHLENIREKLGSRRRSELIRLAREWDAAG</sequence>